<gene>
    <name evidence="2" type="ordered locus">MycrhN_4654</name>
</gene>
<dbReference type="EMBL" id="CP003169">
    <property type="protein sequence ID" value="AEV75140.1"/>
    <property type="molecule type" value="Genomic_DNA"/>
</dbReference>
<proteinExistence type="predicted"/>
<feature type="transmembrane region" description="Helical" evidence="1">
    <location>
        <begin position="12"/>
        <end position="36"/>
    </location>
</feature>
<dbReference type="KEGG" id="mrh:MycrhN_4654"/>
<organism evidence="2 3">
    <name type="scientific">Mycolicibacterium rhodesiae (strain NBB3)</name>
    <name type="common">Mycobacterium rhodesiae</name>
    <dbReference type="NCBI Taxonomy" id="710685"/>
    <lineage>
        <taxon>Bacteria</taxon>
        <taxon>Bacillati</taxon>
        <taxon>Actinomycetota</taxon>
        <taxon>Actinomycetes</taxon>
        <taxon>Mycobacteriales</taxon>
        <taxon>Mycobacteriaceae</taxon>
        <taxon>Mycolicibacterium</taxon>
    </lineage>
</organism>
<evidence type="ECO:0008006" key="4">
    <source>
        <dbReference type="Google" id="ProtNLM"/>
    </source>
</evidence>
<feature type="transmembrane region" description="Helical" evidence="1">
    <location>
        <begin position="203"/>
        <end position="222"/>
    </location>
</feature>
<keyword evidence="1" id="KW-0472">Membrane</keyword>
<dbReference type="eggNOG" id="ENOG50334X6">
    <property type="taxonomic scope" value="Bacteria"/>
</dbReference>
<dbReference type="HOGENOM" id="CLU_067786_0_0_11"/>
<keyword evidence="1" id="KW-1133">Transmembrane helix</keyword>
<dbReference type="Pfam" id="PF20401">
    <property type="entry name" value="Rhomboid_2"/>
    <property type="match status" value="1"/>
</dbReference>
<dbReference type="Proteomes" id="UP000005442">
    <property type="component" value="Chromosome"/>
</dbReference>
<name>G8RQ67_MYCRN</name>
<feature type="transmembrane region" description="Helical" evidence="1">
    <location>
        <begin position="132"/>
        <end position="152"/>
    </location>
</feature>
<sequence>MDPMVAEFFHRLLRIRVTVAYAVIVTGVATELLYLGPRVQDRVIRHASTNLHNLSHGRAGTLFVSAFVVDAGPIYLWLPGLVCLMALAEVLWGSSRLVIAFAIGHVGATLLVAVGLTAAVERAWLPASVTRAIDVGMSYGAAAVLGSLTAAIPRRFRPAWLGWWLAAGIATVVLGCDFTDVGHAAALALGMGVSTQFGDPARWTRSAFVLLGAGAAFGFLLLAGTGSAAYVAAASGLAGAAGSEMLASWRVRRSKRDRSGQQLRPGVCQGEGDCASARTV</sequence>
<protein>
    <recommendedName>
        <fullName evidence="4">Transmembrane protein</fullName>
    </recommendedName>
</protein>
<dbReference type="PATRIC" id="fig|710685.3.peg.4661"/>
<dbReference type="STRING" id="710685.MycrhN_4654"/>
<keyword evidence="3" id="KW-1185">Reference proteome</keyword>
<evidence type="ECO:0000256" key="1">
    <source>
        <dbReference type="SAM" id="Phobius"/>
    </source>
</evidence>
<reference evidence="2 3" key="1">
    <citation type="submission" date="2011-12" db="EMBL/GenBank/DDBJ databases">
        <title>Complete sequence of Mycobacterium rhodesiae NBB3.</title>
        <authorList>
            <consortium name="US DOE Joint Genome Institute"/>
            <person name="Lucas S."/>
            <person name="Han J."/>
            <person name="Lapidus A."/>
            <person name="Cheng J.-F."/>
            <person name="Goodwin L."/>
            <person name="Pitluck S."/>
            <person name="Peters L."/>
            <person name="Mikhailova N."/>
            <person name="Gu W."/>
            <person name="Detter J.C."/>
            <person name="Han C."/>
            <person name="Tapia R."/>
            <person name="Land M."/>
            <person name="Hauser L."/>
            <person name="Kyrpides N."/>
            <person name="Ivanova N."/>
            <person name="Pagani I."/>
            <person name="Mattes T."/>
            <person name="Holmes A."/>
            <person name="Rutledge P."/>
            <person name="Paulsen I."/>
            <person name="Coleman N."/>
            <person name="Woyke T."/>
        </authorList>
    </citation>
    <scope>NUCLEOTIDE SEQUENCE [LARGE SCALE GENOMIC DNA]</scope>
    <source>
        <strain evidence="2 3">NBB3</strain>
    </source>
</reference>
<feature type="transmembrane region" description="Helical" evidence="1">
    <location>
        <begin position="164"/>
        <end position="191"/>
    </location>
</feature>
<dbReference type="AlphaFoldDB" id="G8RQ67"/>
<keyword evidence="1" id="KW-0812">Transmembrane</keyword>
<evidence type="ECO:0000313" key="3">
    <source>
        <dbReference type="Proteomes" id="UP000005442"/>
    </source>
</evidence>
<dbReference type="InterPro" id="IPR046862">
    <property type="entry name" value="Rhomboid_2"/>
</dbReference>
<feature type="transmembrane region" description="Helical" evidence="1">
    <location>
        <begin position="98"/>
        <end position="120"/>
    </location>
</feature>
<accession>G8RQ67</accession>
<evidence type="ECO:0000313" key="2">
    <source>
        <dbReference type="EMBL" id="AEV75140.1"/>
    </source>
</evidence>